<dbReference type="RefSeq" id="WP_114658963.1">
    <property type="nucleotide sequence ID" value="NZ_CP031194.1"/>
</dbReference>
<dbReference type="SUPFAM" id="SSF53850">
    <property type="entry name" value="Periplasmic binding protein-like II"/>
    <property type="match status" value="1"/>
</dbReference>
<dbReference type="KEGG" id="spad:DVK44_07680"/>
<dbReference type="InterPro" id="IPR015168">
    <property type="entry name" value="SsuA/THI5"/>
</dbReference>
<evidence type="ECO:0000313" key="4">
    <source>
        <dbReference type="EMBL" id="AXG77596.1"/>
    </source>
</evidence>
<dbReference type="AlphaFoldDB" id="A0A345HLM2"/>
<dbReference type="PANTHER" id="PTHR30024">
    <property type="entry name" value="ALIPHATIC SULFONATES-BINDING PROTEIN-RELATED"/>
    <property type="match status" value="1"/>
</dbReference>
<organism evidence="4 5">
    <name type="scientific">Streptomyces paludis</name>
    <dbReference type="NCBI Taxonomy" id="2282738"/>
    <lineage>
        <taxon>Bacteria</taxon>
        <taxon>Bacillati</taxon>
        <taxon>Actinomycetota</taxon>
        <taxon>Actinomycetes</taxon>
        <taxon>Kitasatosporales</taxon>
        <taxon>Streptomycetaceae</taxon>
        <taxon>Streptomyces</taxon>
    </lineage>
</organism>
<keyword evidence="2" id="KW-0732">Signal</keyword>
<proteinExistence type="predicted"/>
<dbReference type="Pfam" id="PF09084">
    <property type="entry name" value="NMT1"/>
    <property type="match status" value="1"/>
</dbReference>
<dbReference type="Proteomes" id="UP000253868">
    <property type="component" value="Chromosome"/>
</dbReference>
<dbReference type="PANTHER" id="PTHR30024:SF48">
    <property type="entry name" value="ABC TRANSPORTER SUBSTRATE-BINDING PROTEIN"/>
    <property type="match status" value="1"/>
</dbReference>
<feature type="signal peptide" evidence="2">
    <location>
        <begin position="1"/>
        <end position="25"/>
    </location>
</feature>
<feature type="chain" id="PRO_5038643116" evidence="2">
    <location>
        <begin position="26"/>
        <end position="362"/>
    </location>
</feature>
<gene>
    <name evidence="4" type="ORF">DVK44_07680</name>
</gene>
<sequence length="362" mass="37514">MPRVRRTAALALALTALLFPLAACGGSADATSTSTSTSTSSDGADAAKAGRETDLSSVTLAVGDTGWARQESILKLAGLDKTPYRIKWSVFQGGDLQLQAMRAGALDVAQSSEIPPVFAAADGKANFKVVAVQRASTLLQEVVAPKGSPLTGIAQLKGKKVGYVKNTTAQYFLYELLKQAGLEWSDIEAVPLLPDAGLAALTGGSVDALASYGNAIIAAHAQGATTIGSGADILSGNFNWEASDKTIADPAKRAAAADLIARIGKGWDYIRDGHEKDFAKVTAAATHQPLEQALSQLRDGEKQRPNKVGPTTPEAIASAQKVADAFHALGALQKPLTVSDFWTDALNADLAKARSGEGDTTS</sequence>
<protein>
    <submittedName>
        <fullName evidence="4">ABC transporter substrate-binding protein</fullName>
    </submittedName>
</protein>
<evidence type="ECO:0000313" key="5">
    <source>
        <dbReference type="Proteomes" id="UP000253868"/>
    </source>
</evidence>
<dbReference type="Gene3D" id="3.40.190.10">
    <property type="entry name" value="Periplasmic binding protein-like II"/>
    <property type="match status" value="2"/>
</dbReference>
<feature type="domain" description="SsuA/THI5-like" evidence="3">
    <location>
        <begin position="98"/>
        <end position="221"/>
    </location>
</feature>
<accession>A0A345HLM2</accession>
<dbReference type="OrthoDB" id="506623at2"/>
<evidence type="ECO:0000256" key="1">
    <source>
        <dbReference type="SAM" id="MobiDB-lite"/>
    </source>
</evidence>
<evidence type="ECO:0000256" key="2">
    <source>
        <dbReference type="SAM" id="SignalP"/>
    </source>
</evidence>
<evidence type="ECO:0000259" key="3">
    <source>
        <dbReference type="Pfam" id="PF09084"/>
    </source>
</evidence>
<reference evidence="5" key="1">
    <citation type="submission" date="2018-07" db="EMBL/GenBank/DDBJ databases">
        <authorList>
            <person name="Zhao J."/>
        </authorList>
    </citation>
    <scope>NUCLEOTIDE SEQUENCE [LARGE SCALE GENOMIC DNA]</scope>
    <source>
        <strain evidence="5">GSSD-12</strain>
    </source>
</reference>
<feature type="compositionally biased region" description="Low complexity" evidence="1">
    <location>
        <begin position="29"/>
        <end position="47"/>
    </location>
</feature>
<name>A0A345HLM2_9ACTN</name>
<keyword evidence="5" id="KW-1185">Reference proteome</keyword>
<feature type="region of interest" description="Disordered" evidence="1">
    <location>
        <begin position="29"/>
        <end position="50"/>
    </location>
</feature>
<dbReference type="EMBL" id="CP031194">
    <property type="protein sequence ID" value="AXG77596.1"/>
    <property type="molecule type" value="Genomic_DNA"/>
</dbReference>